<keyword evidence="1" id="KW-0472">Membrane</keyword>
<evidence type="ECO:0000259" key="2">
    <source>
        <dbReference type="Pfam" id="PF07885"/>
    </source>
</evidence>
<reference evidence="4" key="1">
    <citation type="submission" date="2018-07" db="EMBL/GenBank/DDBJ databases">
        <title>Genome sequence of Erythrobacter strain YH-07, an antagonistic bacterium isolated from Yellow Sea.</title>
        <authorList>
            <person name="Tang T."/>
            <person name="Liu Q."/>
            <person name="Sun X."/>
        </authorList>
    </citation>
    <scope>NUCLEOTIDE SEQUENCE [LARGE SCALE GENOMIC DNA]</scope>
    <source>
        <strain evidence="4">YH-07</strain>
    </source>
</reference>
<keyword evidence="1" id="KW-0812">Transmembrane</keyword>
<feature type="domain" description="Potassium channel" evidence="2">
    <location>
        <begin position="64"/>
        <end position="131"/>
    </location>
</feature>
<keyword evidence="3" id="KW-0406">Ion transport</keyword>
<keyword evidence="1" id="KW-1133">Transmembrane helix</keyword>
<dbReference type="GO" id="GO:0034220">
    <property type="term" value="P:monoatomic ion transmembrane transport"/>
    <property type="evidence" value="ECO:0007669"/>
    <property type="project" value="UniProtKB-KW"/>
</dbReference>
<gene>
    <name evidence="3" type="ORF">DVR09_03780</name>
</gene>
<evidence type="ECO:0000256" key="1">
    <source>
        <dbReference type="SAM" id="Phobius"/>
    </source>
</evidence>
<sequence length="135" mass="14637">MAIALGLAIALFLLSVALHLASLGVGHRWLARRNDFVVKLAISLLVLLSHLLVVSLFATGFELGVLWGLGTFAGTQSLGWMDHFYFSLVTMTTLGLGDIYPTGHLRIIAGVEALAGFVLISCSAQIFWSMMHEQH</sequence>
<dbReference type="InterPro" id="IPR013099">
    <property type="entry name" value="K_chnl_dom"/>
</dbReference>
<dbReference type="SUPFAM" id="SSF81324">
    <property type="entry name" value="Voltage-gated potassium channels"/>
    <property type="match status" value="1"/>
</dbReference>
<feature type="transmembrane region" description="Helical" evidence="1">
    <location>
        <begin position="106"/>
        <end position="128"/>
    </location>
</feature>
<keyword evidence="3" id="KW-0813">Transport</keyword>
<keyword evidence="3" id="KW-0407">Ion channel</keyword>
<dbReference type="Proteomes" id="UP000254508">
    <property type="component" value="Chromosome"/>
</dbReference>
<dbReference type="KEGG" id="err:DVR09_03780"/>
<dbReference type="EMBL" id="CP031357">
    <property type="protein sequence ID" value="AXK43455.1"/>
    <property type="molecule type" value="Genomic_DNA"/>
</dbReference>
<proteinExistence type="predicted"/>
<name>A0A345YHQ3_9SPHN</name>
<organism evidence="3 4">
    <name type="scientific">Erythrobacter aureus</name>
    <dbReference type="NCBI Taxonomy" id="2182384"/>
    <lineage>
        <taxon>Bacteria</taxon>
        <taxon>Pseudomonadati</taxon>
        <taxon>Pseudomonadota</taxon>
        <taxon>Alphaproteobacteria</taxon>
        <taxon>Sphingomonadales</taxon>
        <taxon>Erythrobacteraceae</taxon>
        <taxon>Erythrobacter/Porphyrobacter group</taxon>
        <taxon>Erythrobacter</taxon>
    </lineage>
</organism>
<dbReference type="Pfam" id="PF07885">
    <property type="entry name" value="Ion_trans_2"/>
    <property type="match status" value="1"/>
</dbReference>
<accession>A0A345YHQ3</accession>
<keyword evidence="4" id="KW-1185">Reference proteome</keyword>
<evidence type="ECO:0000313" key="3">
    <source>
        <dbReference type="EMBL" id="AXK43455.1"/>
    </source>
</evidence>
<evidence type="ECO:0000313" key="4">
    <source>
        <dbReference type="Proteomes" id="UP000254508"/>
    </source>
</evidence>
<feature type="transmembrane region" description="Helical" evidence="1">
    <location>
        <begin position="36"/>
        <end position="58"/>
    </location>
</feature>
<dbReference type="AlphaFoldDB" id="A0A345YHQ3"/>
<dbReference type="Gene3D" id="1.10.287.70">
    <property type="match status" value="1"/>
</dbReference>
<protein>
    <submittedName>
        <fullName evidence="3">Two pore domain potassium channel family protein</fullName>
    </submittedName>
</protein>
<dbReference type="OrthoDB" id="2974133at2"/>